<dbReference type="EMBL" id="JARBJD010000348">
    <property type="protein sequence ID" value="KAK2943417.1"/>
    <property type="molecule type" value="Genomic_DNA"/>
</dbReference>
<dbReference type="SUPFAM" id="SSF48371">
    <property type="entry name" value="ARM repeat"/>
    <property type="match status" value="1"/>
</dbReference>
<dbReference type="Proteomes" id="UP001281761">
    <property type="component" value="Unassembled WGS sequence"/>
</dbReference>
<keyword evidence="2" id="KW-1185">Reference proteome</keyword>
<gene>
    <name evidence="1" type="ORF">BLNAU_21674</name>
</gene>
<protein>
    <submittedName>
        <fullName evidence="1">Uncharacterized protein</fullName>
    </submittedName>
</protein>
<comment type="caution">
    <text evidence="1">The sequence shown here is derived from an EMBL/GenBank/DDBJ whole genome shotgun (WGS) entry which is preliminary data.</text>
</comment>
<organism evidence="1 2">
    <name type="scientific">Blattamonas nauphoetae</name>
    <dbReference type="NCBI Taxonomy" id="2049346"/>
    <lineage>
        <taxon>Eukaryota</taxon>
        <taxon>Metamonada</taxon>
        <taxon>Preaxostyla</taxon>
        <taxon>Oxymonadida</taxon>
        <taxon>Blattamonas</taxon>
    </lineage>
</organism>
<evidence type="ECO:0000313" key="2">
    <source>
        <dbReference type="Proteomes" id="UP001281761"/>
    </source>
</evidence>
<name>A0ABQ9WVA3_9EUKA</name>
<reference evidence="1 2" key="1">
    <citation type="journal article" date="2022" name="bioRxiv">
        <title>Genomics of Preaxostyla Flagellates Illuminates Evolutionary Transitions and the Path Towards Mitochondrial Loss.</title>
        <authorList>
            <person name="Novak L.V.F."/>
            <person name="Treitli S.C."/>
            <person name="Pyrih J."/>
            <person name="Halakuc P."/>
            <person name="Pipaliya S.V."/>
            <person name="Vacek V."/>
            <person name="Brzon O."/>
            <person name="Soukal P."/>
            <person name="Eme L."/>
            <person name="Dacks J.B."/>
            <person name="Karnkowska A."/>
            <person name="Elias M."/>
            <person name="Hampl V."/>
        </authorList>
    </citation>
    <scope>NUCLEOTIDE SEQUENCE [LARGE SCALE GENOMIC DNA]</scope>
    <source>
        <strain evidence="1">NAU3</strain>
        <tissue evidence="1">Gut</tissue>
    </source>
</reference>
<proteinExistence type="predicted"/>
<evidence type="ECO:0000313" key="1">
    <source>
        <dbReference type="EMBL" id="KAK2943417.1"/>
    </source>
</evidence>
<accession>A0ABQ9WVA3</accession>
<sequence length="591" mass="67362">MSKPGYADPTMMILTESDWALSTILDVEYIKPLEQYCSKTQPRHVPIALPKLLSLIGTTSESEFNWICASSITSFLLEWLITNKNNNVRTEIGNCLILLTSTIRSSSTFLANHKTKFREFLNDCKTQKFSPPLVTMLARMCFSPHLDVSKLALKALNSQNKSDPATRSFLQTLQVPSVSTGNPSELVPFAGRLITTLTELVSQIKSLFAQPTLSDVTFSTLFATCPEDSPCLTRKAMLKALFRGLALLHTLLSKSNNSFREVCLCLFSPLQILIDSNFVHLLKSTIVTCLDLLDLQEQKSSCPHANITDVSIAVLNDSWRCLYSFLSLNDAFGPLLPIFESVFSDVPQLCSLVERTCCHASPTHTAHLSMIINVAVALPHFLPPMLQDNLVERVLIASKPISVPTTFGDFHSSLVWTIFNLVGDPNDITKDKDERKRIQQLQFERVLKPAKHYLHFIVQREEFVQNDESNSLDLPRFISNLCFQTLLLERDLFEDGEIVEKGREEWEVGWLVEKTDEIVLTWRFSRIREDDLKMKEEQKERWKKRVERQREAGHEDAIEGWLMRRDIDTFLEMDEFVESVCEVSGMNITTW</sequence>
<dbReference type="InterPro" id="IPR016024">
    <property type="entry name" value="ARM-type_fold"/>
</dbReference>